<feature type="compositionally biased region" description="Low complexity" evidence="1">
    <location>
        <begin position="202"/>
        <end position="218"/>
    </location>
</feature>
<feature type="region of interest" description="Disordered" evidence="1">
    <location>
        <begin position="114"/>
        <end position="140"/>
    </location>
</feature>
<feature type="compositionally biased region" description="Low complexity" evidence="1">
    <location>
        <begin position="126"/>
        <end position="136"/>
    </location>
</feature>
<evidence type="ECO:0000313" key="4">
    <source>
        <dbReference type="Proteomes" id="UP000554235"/>
    </source>
</evidence>
<evidence type="ECO:0000256" key="1">
    <source>
        <dbReference type="SAM" id="MobiDB-lite"/>
    </source>
</evidence>
<evidence type="ECO:0008006" key="5">
    <source>
        <dbReference type="Google" id="ProtNLM"/>
    </source>
</evidence>
<evidence type="ECO:0000256" key="2">
    <source>
        <dbReference type="SAM" id="SignalP"/>
    </source>
</evidence>
<organism evidence="3 4">
    <name type="scientific">Fusarium albosuccineum</name>
    <dbReference type="NCBI Taxonomy" id="1237068"/>
    <lineage>
        <taxon>Eukaryota</taxon>
        <taxon>Fungi</taxon>
        <taxon>Dikarya</taxon>
        <taxon>Ascomycota</taxon>
        <taxon>Pezizomycotina</taxon>
        <taxon>Sordariomycetes</taxon>
        <taxon>Hypocreomycetidae</taxon>
        <taxon>Hypocreales</taxon>
        <taxon>Nectriaceae</taxon>
        <taxon>Fusarium</taxon>
        <taxon>Fusarium decemcellulare species complex</taxon>
    </lineage>
</organism>
<evidence type="ECO:0000313" key="3">
    <source>
        <dbReference type="EMBL" id="KAF4462924.1"/>
    </source>
</evidence>
<dbReference type="Proteomes" id="UP000554235">
    <property type="component" value="Unassembled WGS sequence"/>
</dbReference>
<dbReference type="EMBL" id="JAADYS010001456">
    <property type="protein sequence ID" value="KAF4462924.1"/>
    <property type="molecule type" value="Genomic_DNA"/>
</dbReference>
<keyword evidence="2" id="KW-0732">Signal</keyword>
<feature type="region of interest" description="Disordered" evidence="1">
    <location>
        <begin position="154"/>
        <end position="174"/>
    </location>
</feature>
<gene>
    <name evidence="3" type="ORF">FALBO_10253</name>
</gene>
<comment type="caution">
    <text evidence="3">The sequence shown here is derived from an EMBL/GenBank/DDBJ whole genome shotgun (WGS) entry which is preliminary data.</text>
</comment>
<protein>
    <recommendedName>
        <fullName evidence="5">Extracellular membrane protein CFEM domain-containing protein</fullName>
    </recommendedName>
</protein>
<reference evidence="3 4" key="1">
    <citation type="submission" date="2020-01" db="EMBL/GenBank/DDBJ databases">
        <title>Identification and distribution of gene clusters putatively required for synthesis of sphingolipid metabolism inhibitors in phylogenetically diverse species of the filamentous fungus Fusarium.</title>
        <authorList>
            <person name="Kim H.-S."/>
            <person name="Busman M."/>
            <person name="Brown D.W."/>
            <person name="Divon H."/>
            <person name="Uhlig S."/>
            <person name="Proctor R.H."/>
        </authorList>
    </citation>
    <scope>NUCLEOTIDE SEQUENCE [LARGE SCALE GENOMIC DNA]</scope>
    <source>
        <strain evidence="3 4">NRRL 20459</strain>
    </source>
</reference>
<name>A0A8H4L884_9HYPO</name>
<feature type="signal peptide" evidence="2">
    <location>
        <begin position="1"/>
        <end position="23"/>
    </location>
</feature>
<dbReference type="AlphaFoldDB" id="A0A8H4L884"/>
<keyword evidence="4" id="KW-1185">Reference proteome</keyword>
<accession>A0A8H4L884</accession>
<feature type="chain" id="PRO_5034995470" description="Extracellular membrane protein CFEM domain-containing protein" evidence="2">
    <location>
        <begin position="24"/>
        <end position="260"/>
    </location>
</feature>
<proteinExistence type="predicted"/>
<feature type="region of interest" description="Disordered" evidence="1">
    <location>
        <begin position="190"/>
        <end position="233"/>
    </location>
</feature>
<sequence length="260" mass="26841">MTGQSTRRWLQLSFLLMAGTASAKSLTLSDFESVTSGSVSSECVAAYDTPLVQCSPNDFTGGKACSAACKDSVKAAEGLIQQSCGDASSDDESLLSRGQKGDLVAVLCRDVDEPQDAPATQPPETQPIATQAPTTTVASTLVTRPKENILIETHASSLEERTSERLNGPPLSSVNEELATKSTVLAIDTEDEPTVSMPPAPTALSTSPTKATAASHTTEPSGEAASATPTPGAGSIHAPSLGYMCASLAMSTILYMMVLN</sequence>
<dbReference type="OrthoDB" id="5427833at2759"/>